<keyword evidence="2" id="KW-1185">Reference proteome</keyword>
<dbReference type="SUPFAM" id="SSF51735">
    <property type="entry name" value="NAD(P)-binding Rossmann-fold domains"/>
    <property type="match status" value="1"/>
</dbReference>
<sequence>MLSSTKHALNRVSEFIVVGMSTGKTRWLRTDKLPEHPEVKTFSIHPGAVRTAMAECIGQEIMQLCIGDAQLPAWTTVRLATGKDDYLSGRYVSCNWDLDEVASKWKGGIIRDDAMKSRLLLPLVA</sequence>
<dbReference type="OMA" id="TAMAECI"/>
<dbReference type="InterPro" id="IPR036291">
    <property type="entry name" value="NAD(P)-bd_dom_sf"/>
</dbReference>
<accession>M5GG96</accession>
<dbReference type="AlphaFoldDB" id="M5GG96"/>
<dbReference type="Gene3D" id="3.40.50.720">
    <property type="entry name" value="NAD(P)-binding Rossmann-like Domain"/>
    <property type="match status" value="1"/>
</dbReference>
<dbReference type="HOGENOM" id="CLU_1992554_0_0_1"/>
<evidence type="ECO:0000313" key="2">
    <source>
        <dbReference type="Proteomes" id="UP000030653"/>
    </source>
</evidence>
<evidence type="ECO:0000313" key="1">
    <source>
        <dbReference type="EMBL" id="EJU05103.1"/>
    </source>
</evidence>
<dbReference type="Proteomes" id="UP000030653">
    <property type="component" value="Unassembled WGS sequence"/>
</dbReference>
<dbReference type="GeneID" id="63687081"/>
<dbReference type="STRING" id="1858805.M5GG96"/>
<dbReference type="OrthoDB" id="1933717at2759"/>
<organism evidence="1 2">
    <name type="scientific">Dacryopinax primogenitus (strain DJM 731)</name>
    <name type="common">Brown rot fungus</name>
    <dbReference type="NCBI Taxonomy" id="1858805"/>
    <lineage>
        <taxon>Eukaryota</taxon>
        <taxon>Fungi</taxon>
        <taxon>Dikarya</taxon>
        <taxon>Basidiomycota</taxon>
        <taxon>Agaricomycotina</taxon>
        <taxon>Dacrymycetes</taxon>
        <taxon>Dacrymycetales</taxon>
        <taxon>Dacrymycetaceae</taxon>
        <taxon>Dacryopinax</taxon>
    </lineage>
</organism>
<proteinExistence type="predicted"/>
<dbReference type="RefSeq" id="XP_040631997.1">
    <property type="nucleotide sequence ID" value="XM_040772019.1"/>
</dbReference>
<name>M5GG96_DACPD</name>
<dbReference type="EMBL" id="JH795857">
    <property type="protein sequence ID" value="EJU05103.1"/>
    <property type="molecule type" value="Genomic_DNA"/>
</dbReference>
<gene>
    <name evidence="1" type="ORF">DACRYDRAFT_20647</name>
</gene>
<reference evidence="1 2" key="1">
    <citation type="journal article" date="2012" name="Science">
        <title>The Paleozoic origin of enzymatic lignin decomposition reconstructed from 31 fungal genomes.</title>
        <authorList>
            <person name="Floudas D."/>
            <person name="Binder M."/>
            <person name="Riley R."/>
            <person name="Barry K."/>
            <person name="Blanchette R.A."/>
            <person name="Henrissat B."/>
            <person name="Martinez A.T."/>
            <person name="Otillar R."/>
            <person name="Spatafora J.W."/>
            <person name="Yadav J.S."/>
            <person name="Aerts A."/>
            <person name="Benoit I."/>
            <person name="Boyd A."/>
            <person name="Carlson A."/>
            <person name="Copeland A."/>
            <person name="Coutinho P.M."/>
            <person name="de Vries R.P."/>
            <person name="Ferreira P."/>
            <person name="Findley K."/>
            <person name="Foster B."/>
            <person name="Gaskell J."/>
            <person name="Glotzer D."/>
            <person name="Gorecki P."/>
            <person name="Heitman J."/>
            <person name="Hesse C."/>
            <person name="Hori C."/>
            <person name="Igarashi K."/>
            <person name="Jurgens J.A."/>
            <person name="Kallen N."/>
            <person name="Kersten P."/>
            <person name="Kohler A."/>
            <person name="Kuees U."/>
            <person name="Kumar T.K.A."/>
            <person name="Kuo A."/>
            <person name="LaButti K."/>
            <person name="Larrondo L.F."/>
            <person name="Lindquist E."/>
            <person name="Ling A."/>
            <person name="Lombard V."/>
            <person name="Lucas S."/>
            <person name="Lundell T."/>
            <person name="Martin R."/>
            <person name="McLaughlin D.J."/>
            <person name="Morgenstern I."/>
            <person name="Morin E."/>
            <person name="Murat C."/>
            <person name="Nagy L.G."/>
            <person name="Nolan M."/>
            <person name="Ohm R.A."/>
            <person name="Patyshakuliyeva A."/>
            <person name="Rokas A."/>
            <person name="Ruiz-Duenas F.J."/>
            <person name="Sabat G."/>
            <person name="Salamov A."/>
            <person name="Samejima M."/>
            <person name="Schmutz J."/>
            <person name="Slot J.C."/>
            <person name="St John F."/>
            <person name="Stenlid J."/>
            <person name="Sun H."/>
            <person name="Sun S."/>
            <person name="Syed K."/>
            <person name="Tsang A."/>
            <person name="Wiebenga A."/>
            <person name="Young D."/>
            <person name="Pisabarro A."/>
            <person name="Eastwood D.C."/>
            <person name="Martin F."/>
            <person name="Cullen D."/>
            <person name="Grigoriev I.V."/>
            <person name="Hibbett D.S."/>
        </authorList>
    </citation>
    <scope>NUCLEOTIDE SEQUENCE [LARGE SCALE GENOMIC DNA]</scope>
    <source>
        <strain evidence="1 2">DJM-731 SS1</strain>
    </source>
</reference>
<protein>
    <submittedName>
        <fullName evidence="1">Uncharacterized protein</fullName>
    </submittedName>
</protein>